<dbReference type="Proteomes" id="UP000501534">
    <property type="component" value="Chromosome"/>
</dbReference>
<evidence type="ECO:0000313" key="2">
    <source>
        <dbReference type="Proteomes" id="UP000501534"/>
    </source>
</evidence>
<dbReference type="EMBL" id="CP053069">
    <property type="protein sequence ID" value="QJR12890.1"/>
    <property type="molecule type" value="Genomic_DNA"/>
</dbReference>
<dbReference type="AlphaFoldDB" id="A0A6M4H060"/>
<keyword evidence="2" id="KW-1185">Reference proteome</keyword>
<dbReference type="KEGG" id="uru:DSM104443_03984"/>
<accession>A0A6M4H060</accession>
<reference evidence="1 2" key="1">
    <citation type="submission" date="2020-04" db="EMBL/GenBank/DDBJ databases">
        <title>Usitatibacter rugosus gen. nov., sp. nov. and Usitatibacter palustris sp. nov., novel members of Usitatibacteraceae fam. nov. within the order Nitrosomonadales isolated from soil.</title>
        <authorList>
            <person name="Huber K.J."/>
            <person name="Neumann-Schaal M."/>
            <person name="Geppert A."/>
            <person name="Luckner M."/>
            <person name="Wanner G."/>
            <person name="Overmann J."/>
        </authorList>
    </citation>
    <scope>NUCLEOTIDE SEQUENCE [LARGE SCALE GENOMIC DNA]</scope>
    <source>
        <strain evidence="1 2">0125_3</strain>
    </source>
</reference>
<proteinExistence type="predicted"/>
<organism evidence="1 2">
    <name type="scientific">Usitatibacter rugosus</name>
    <dbReference type="NCBI Taxonomy" id="2732067"/>
    <lineage>
        <taxon>Bacteria</taxon>
        <taxon>Pseudomonadati</taxon>
        <taxon>Pseudomonadota</taxon>
        <taxon>Betaproteobacteria</taxon>
        <taxon>Nitrosomonadales</taxon>
        <taxon>Usitatibacteraceae</taxon>
        <taxon>Usitatibacter</taxon>
    </lineage>
</organism>
<protein>
    <submittedName>
        <fullName evidence="1">Uncharacterized protein</fullName>
    </submittedName>
</protein>
<gene>
    <name evidence="1" type="ORF">DSM104443_03984</name>
</gene>
<sequence>MTHEFEPWVIAESGRLTIGAVVQSNVQCNLVLPPWDSGELKAEFSWRGRNVPLTGFGIFEHPAPRRRAKANWQVRMSEIHIHRTGAKGLERVRPCFAKGLVGNLELIRQLSTESPTGRTSVHFVLTPNRMLEPTVRFNPSPGGGCKSETRDVIRVRVPSLGTISFRHLYDWDASTDHRVMRSKSYLVARVSTATPAAGTKVLESESLPVLEDLLLLAGFASRIPTRCAGWIASDRRNRVHYFRRQLRLPAGEQRHETIVNGGMVELGDFERFLNACIVPLRASTYLLHMRSAFYALENARRHSVERKLVSLFSAFEGLVNEITAKRSSERFSVDRPLRKQATERVKAVFDGWVDDGSLTAEVGAQLMVQLGKAQSISRREQYRLLQEAVPFEMEDLWPLVGRKGVKSLYDIRNAIAHGSAMSPSRFHALVAAGHHIEWLLERLICAILGWSLEDTDLSSSELRSYWLSQTCDWRLAEKGFGE</sequence>
<name>A0A6M4H060_9PROT</name>
<evidence type="ECO:0000313" key="1">
    <source>
        <dbReference type="EMBL" id="QJR12890.1"/>
    </source>
</evidence>